<dbReference type="Pfam" id="PF01656">
    <property type="entry name" value="CbiA"/>
    <property type="match status" value="1"/>
</dbReference>
<dbReference type="Gene3D" id="3.40.50.300">
    <property type="entry name" value="P-loop containing nucleotide triphosphate hydrolases"/>
    <property type="match status" value="1"/>
</dbReference>
<dbReference type="GO" id="GO:0016887">
    <property type="term" value="F:ATP hydrolysis activity"/>
    <property type="evidence" value="ECO:0007669"/>
    <property type="project" value="TreeGrafter"/>
</dbReference>
<dbReference type="PANTHER" id="PTHR43384">
    <property type="entry name" value="SEPTUM SITE-DETERMINING PROTEIN MIND HOMOLOG, CHLOROPLASTIC-RELATED"/>
    <property type="match status" value="1"/>
</dbReference>
<dbReference type="PANTHER" id="PTHR43384:SF14">
    <property type="entry name" value="ESX-1 SECRETION-ASSOCIATED PROTEIN ESPI"/>
    <property type="match status" value="1"/>
</dbReference>
<dbReference type="Proteomes" id="UP001229081">
    <property type="component" value="Unassembled WGS sequence"/>
</dbReference>
<feature type="domain" description="CobQ/CobB/MinD/ParA nucleotide binding" evidence="2">
    <location>
        <begin position="192"/>
        <end position="406"/>
    </location>
</feature>
<dbReference type="InterPro" id="IPR027417">
    <property type="entry name" value="P-loop_NTPase"/>
</dbReference>
<comment type="caution">
    <text evidence="3">The sequence shown here is derived from an EMBL/GenBank/DDBJ whole genome shotgun (WGS) entry which is preliminary data.</text>
</comment>
<evidence type="ECO:0000259" key="2">
    <source>
        <dbReference type="Pfam" id="PF01656"/>
    </source>
</evidence>
<gene>
    <name evidence="3" type="ORF">QXL92_32130</name>
</gene>
<dbReference type="InterPro" id="IPR002586">
    <property type="entry name" value="CobQ/CobB/MinD/ParA_Nub-bd_dom"/>
</dbReference>
<accession>A0AAJ1W924</accession>
<feature type="compositionally biased region" description="Low complexity" evidence="1">
    <location>
        <begin position="113"/>
        <end position="123"/>
    </location>
</feature>
<dbReference type="AlphaFoldDB" id="A0AAJ1W924"/>
<protein>
    <submittedName>
        <fullName evidence="3">MinD/ParA family protein</fullName>
    </submittedName>
</protein>
<dbReference type="EMBL" id="JAUFSA010000005">
    <property type="protein sequence ID" value="MDP7739384.1"/>
    <property type="molecule type" value="Genomic_DNA"/>
</dbReference>
<name>A0AAJ1W924_9MYCO</name>
<proteinExistence type="predicted"/>
<dbReference type="RefSeq" id="WP_162951652.1">
    <property type="nucleotide sequence ID" value="NZ_BLKX01000002.1"/>
</dbReference>
<organism evidence="3 4">
    <name type="scientific">Mycobacterium paragordonae</name>
    <dbReference type="NCBI Taxonomy" id="1389713"/>
    <lineage>
        <taxon>Bacteria</taxon>
        <taxon>Bacillati</taxon>
        <taxon>Actinomycetota</taxon>
        <taxon>Actinomycetes</taxon>
        <taxon>Mycobacteriales</taxon>
        <taxon>Mycobacteriaceae</taxon>
        <taxon>Mycobacterium</taxon>
    </lineage>
</organism>
<reference evidence="3" key="1">
    <citation type="submission" date="2023-06" db="EMBL/GenBank/DDBJ databases">
        <title>Identification of two novel mycobacterium reveal diversities and complexities of Mycobacterium gordonae clade.</title>
        <authorList>
            <person name="Matsumoto Y."/>
            <person name="Nakamura S."/>
            <person name="Motooka D."/>
            <person name="Fukushima K."/>
        </authorList>
    </citation>
    <scope>NUCLEOTIDE SEQUENCE</scope>
    <source>
        <strain evidence="3">TY812</strain>
    </source>
</reference>
<dbReference type="GO" id="GO:0005829">
    <property type="term" value="C:cytosol"/>
    <property type="evidence" value="ECO:0007669"/>
    <property type="project" value="TreeGrafter"/>
</dbReference>
<feature type="region of interest" description="Disordered" evidence="1">
    <location>
        <begin position="1"/>
        <end position="131"/>
    </location>
</feature>
<dbReference type="GO" id="GO:0051782">
    <property type="term" value="P:negative regulation of cell division"/>
    <property type="evidence" value="ECO:0007669"/>
    <property type="project" value="TreeGrafter"/>
</dbReference>
<feature type="compositionally biased region" description="Pro residues" evidence="1">
    <location>
        <begin position="71"/>
        <end position="80"/>
    </location>
</feature>
<dbReference type="SUPFAM" id="SSF52540">
    <property type="entry name" value="P-loop containing nucleoside triphosphate hydrolases"/>
    <property type="match status" value="1"/>
</dbReference>
<evidence type="ECO:0000313" key="3">
    <source>
        <dbReference type="EMBL" id="MDP7739384.1"/>
    </source>
</evidence>
<feature type="compositionally biased region" description="Pro residues" evidence="1">
    <location>
        <begin position="25"/>
        <end position="41"/>
    </location>
</feature>
<feature type="compositionally biased region" description="Pro residues" evidence="1">
    <location>
        <begin position="53"/>
        <end position="64"/>
    </location>
</feature>
<dbReference type="InterPro" id="IPR050625">
    <property type="entry name" value="ParA/MinD_ATPase"/>
</dbReference>
<sequence>MTTDNTDFMARYLPPEGPDRANPAGPAPQPGEPSMPAPVAPPQAQMETARPPQVAPPPSGPSFAPPASERTPPPPAPPQPTGAGAAGVGHLPDSGNRPEPAPPLPAGHQHEVAAAAQRWAPQADPHAAAYGHRQIQVGEVVKQRRRPPEMGWRKAVYAATMHQVNLGAGPAERTLRDQTARITTNIPGVYQISAISIKGGVGKTTLVAAVGSTLRKFRNEPVIAVDANPTYGGLGRLVSDGTKAPSSIREFLGHGDLTSYSIARQFFGHNEEGLEVLAGNQNVAHPLPLTPETFADTIARTQGFYQLSLVDCGAEIDHPVIPSVLSASNALMIVGSMNIEGGLAVEKTLDWLAARNGHELLKRSVIVLNDAYRCANKKFITHVTQTLGPRVAAVKVIPFDAHLRDAQPLDFGGLRPRTRAALIDLAAELADGFPTAGALHG</sequence>
<evidence type="ECO:0000313" key="4">
    <source>
        <dbReference type="Proteomes" id="UP001229081"/>
    </source>
</evidence>
<dbReference type="GO" id="GO:0009898">
    <property type="term" value="C:cytoplasmic side of plasma membrane"/>
    <property type="evidence" value="ECO:0007669"/>
    <property type="project" value="TreeGrafter"/>
</dbReference>
<evidence type="ECO:0000256" key="1">
    <source>
        <dbReference type="SAM" id="MobiDB-lite"/>
    </source>
</evidence>
<dbReference type="GO" id="GO:0005524">
    <property type="term" value="F:ATP binding"/>
    <property type="evidence" value="ECO:0007669"/>
    <property type="project" value="TreeGrafter"/>
</dbReference>